<sequence>MAKLFTVIFAVVALCRKEIACTSSFYTDNDLGQSVPLGKIEPRHQEKIQQELLELMGLYSKPKPRVNEKSIQSASKFMRDLYKSLRGLDAPDQAAEDSHIHVSNLLNTSALGLDPAKVEGSDVIVSFVNNVRKLQHVRHERDRMFYFDFSEVSVGETLRGAELRLFKEVSTEFKSGTFTISLYAIKQGPDWEDKILEMESSLNVDWARTGWITLDATKVAGNWTLFPHMNMGLFLKVVDHLGKECDPKDIGLVGRKGPADKQPFLVGYMTMASAVLSRRTRALRAARWASPRDDVSYADNPYTNNSKQGMLNCFNTRYGPHYNCQRHPLYINFRDIGFSSDFLIAPEGYSAFYCDGDCSFPLGIHMNATNHAIVQTLVHLMTPNEAPKPCCAPSKFGPITLLYYDAGSSVILKRFKEMIVKACGCL</sequence>
<dbReference type="GO" id="GO:0005125">
    <property type="term" value="F:cytokine activity"/>
    <property type="evidence" value="ECO:0007669"/>
    <property type="project" value="TreeGrafter"/>
</dbReference>
<reference evidence="11 12" key="1">
    <citation type="submission" date="2024-04" db="EMBL/GenBank/DDBJ databases">
        <authorList>
            <consortium name="Genoscope - CEA"/>
            <person name="William W."/>
        </authorList>
    </citation>
    <scope>NUCLEOTIDE SEQUENCE [LARGE SCALE GENOMIC DNA]</scope>
</reference>
<evidence type="ECO:0000256" key="7">
    <source>
        <dbReference type="ARBA" id="ARBA00023180"/>
    </source>
</evidence>
<keyword evidence="5 8" id="KW-0339">Growth factor</keyword>
<dbReference type="PANTHER" id="PTHR11848:SF310">
    <property type="entry name" value="PROTEIN 60A-RELATED"/>
    <property type="match status" value="1"/>
</dbReference>
<keyword evidence="3" id="KW-0964">Secreted</keyword>
<dbReference type="InterPro" id="IPR001111">
    <property type="entry name" value="TGF-b_propeptide"/>
</dbReference>
<dbReference type="Proteomes" id="UP001497497">
    <property type="component" value="Unassembled WGS sequence"/>
</dbReference>
<dbReference type="GO" id="GO:0005615">
    <property type="term" value="C:extracellular space"/>
    <property type="evidence" value="ECO:0007669"/>
    <property type="project" value="TreeGrafter"/>
</dbReference>
<dbReference type="FunFam" id="2.10.90.10:FF:000001">
    <property type="entry name" value="Bone morphogenetic protein 4"/>
    <property type="match status" value="1"/>
</dbReference>
<evidence type="ECO:0000256" key="9">
    <source>
        <dbReference type="SAM" id="SignalP"/>
    </source>
</evidence>
<dbReference type="Pfam" id="PF00688">
    <property type="entry name" value="TGFb_propeptide"/>
    <property type="match status" value="1"/>
</dbReference>
<feature type="signal peptide" evidence="9">
    <location>
        <begin position="1"/>
        <end position="21"/>
    </location>
</feature>
<name>A0AAV2HLU8_LYMST</name>
<dbReference type="SMART" id="SM00204">
    <property type="entry name" value="TGFB"/>
    <property type="match status" value="1"/>
</dbReference>
<evidence type="ECO:0000313" key="11">
    <source>
        <dbReference type="EMBL" id="CAL1534415.1"/>
    </source>
</evidence>
<dbReference type="PROSITE" id="PS00250">
    <property type="entry name" value="TGF_BETA_1"/>
    <property type="match status" value="1"/>
</dbReference>
<dbReference type="GO" id="GO:0008083">
    <property type="term" value="F:growth factor activity"/>
    <property type="evidence" value="ECO:0007669"/>
    <property type="project" value="UniProtKB-KW"/>
</dbReference>
<dbReference type="Gene3D" id="2.10.90.10">
    <property type="entry name" value="Cystine-knot cytokines"/>
    <property type="match status" value="1"/>
</dbReference>
<dbReference type="Gene3D" id="2.60.120.970">
    <property type="match status" value="1"/>
</dbReference>
<dbReference type="AlphaFoldDB" id="A0AAV2HLU8"/>
<organism evidence="11 12">
    <name type="scientific">Lymnaea stagnalis</name>
    <name type="common">Great pond snail</name>
    <name type="synonym">Helix stagnalis</name>
    <dbReference type="NCBI Taxonomy" id="6523"/>
    <lineage>
        <taxon>Eukaryota</taxon>
        <taxon>Metazoa</taxon>
        <taxon>Spiralia</taxon>
        <taxon>Lophotrochozoa</taxon>
        <taxon>Mollusca</taxon>
        <taxon>Gastropoda</taxon>
        <taxon>Heterobranchia</taxon>
        <taxon>Euthyneura</taxon>
        <taxon>Panpulmonata</taxon>
        <taxon>Hygrophila</taxon>
        <taxon>Lymnaeoidea</taxon>
        <taxon>Lymnaeidae</taxon>
        <taxon>Lymnaea</taxon>
    </lineage>
</organism>
<feature type="chain" id="PRO_5043550663" description="TGF-beta family profile domain-containing protein" evidence="9">
    <location>
        <begin position="22"/>
        <end position="426"/>
    </location>
</feature>
<dbReference type="SUPFAM" id="SSF57501">
    <property type="entry name" value="Cystine-knot cytokines"/>
    <property type="match status" value="1"/>
</dbReference>
<evidence type="ECO:0000313" key="12">
    <source>
        <dbReference type="Proteomes" id="UP001497497"/>
    </source>
</evidence>
<dbReference type="EMBL" id="CAXITT010000170">
    <property type="protein sequence ID" value="CAL1534415.1"/>
    <property type="molecule type" value="Genomic_DNA"/>
</dbReference>
<evidence type="ECO:0000256" key="1">
    <source>
        <dbReference type="ARBA" id="ARBA00004613"/>
    </source>
</evidence>
<dbReference type="PANTHER" id="PTHR11848">
    <property type="entry name" value="TGF-BETA FAMILY"/>
    <property type="match status" value="1"/>
</dbReference>
<gene>
    <name evidence="11" type="ORF">GSLYS_00008375001</name>
</gene>
<comment type="subcellular location">
    <subcellularLocation>
        <location evidence="1">Secreted</location>
    </subcellularLocation>
</comment>
<evidence type="ECO:0000256" key="5">
    <source>
        <dbReference type="ARBA" id="ARBA00023030"/>
    </source>
</evidence>
<protein>
    <recommendedName>
        <fullName evidence="10">TGF-beta family profile domain-containing protein</fullName>
    </recommendedName>
</protein>
<dbReference type="InterPro" id="IPR029034">
    <property type="entry name" value="Cystine-knot_cytokine"/>
</dbReference>
<dbReference type="Pfam" id="PF00019">
    <property type="entry name" value="TGF_beta"/>
    <property type="match status" value="1"/>
</dbReference>
<dbReference type="CDD" id="cd13761">
    <property type="entry name" value="TGF_beta_BMP5_like"/>
    <property type="match status" value="1"/>
</dbReference>
<dbReference type="PROSITE" id="PS51362">
    <property type="entry name" value="TGF_BETA_2"/>
    <property type="match status" value="1"/>
</dbReference>
<dbReference type="InterPro" id="IPR015615">
    <property type="entry name" value="TGF-beta-rel"/>
</dbReference>
<comment type="caution">
    <text evidence="11">The sequence shown here is derived from an EMBL/GenBank/DDBJ whole genome shotgun (WGS) entry which is preliminary data.</text>
</comment>
<proteinExistence type="inferred from homology"/>
<evidence type="ECO:0000256" key="4">
    <source>
        <dbReference type="ARBA" id="ARBA00022729"/>
    </source>
</evidence>
<evidence type="ECO:0000259" key="10">
    <source>
        <dbReference type="PROSITE" id="PS51362"/>
    </source>
</evidence>
<keyword evidence="12" id="KW-1185">Reference proteome</keyword>
<evidence type="ECO:0000256" key="2">
    <source>
        <dbReference type="ARBA" id="ARBA00006656"/>
    </source>
</evidence>
<dbReference type="InterPro" id="IPR001839">
    <property type="entry name" value="TGF-b_C"/>
</dbReference>
<evidence type="ECO:0000256" key="8">
    <source>
        <dbReference type="RuleBase" id="RU000354"/>
    </source>
</evidence>
<comment type="similarity">
    <text evidence="2 8">Belongs to the TGF-beta family.</text>
</comment>
<evidence type="ECO:0000256" key="3">
    <source>
        <dbReference type="ARBA" id="ARBA00022525"/>
    </source>
</evidence>
<keyword evidence="4 9" id="KW-0732">Signal</keyword>
<accession>A0AAV2HLU8</accession>
<keyword evidence="7" id="KW-0325">Glycoprotein</keyword>
<keyword evidence="6" id="KW-1015">Disulfide bond</keyword>
<feature type="domain" description="TGF-beta family profile" evidence="10">
    <location>
        <begin position="305"/>
        <end position="426"/>
    </location>
</feature>
<evidence type="ECO:0000256" key="6">
    <source>
        <dbReference type="ARBA" id="ARBA00023157"/>
    </source>
</evidence>
<dbReference type="InterPro" id="IPR017948">
    <property type="entry name" value="TGFb_CS"/>
</dbReference>